<dbReference type="InterPro" id="IPR002182">
    <property type="entry name" value="NB-ARC"/>
</dbReference>
<dbReference type="AlphaFoldDB" id="A0AAN6YZG5"/>
<dbReference type="Proteomes" id="UP001302602">
    <property type="component" value="Unassembled WGS sequence"/>
</dbReference>
<dbReference type="Gene3D" id="3.40.50.300">
    <property type="entry name" value="P-loop containing nucleotide triphosphate hydrolases"/>
    <property type="match status" value="1"/>
</dbReference>
<dbReference type="InterPro" id="IPR053137">
    <property type="entry name" value="NLR-like"/>
</dbReference>
<dbReference type="EMBL" id="MU853244">
    <property type="protein sequence ID" value="KAK4119841.1"/>
    <property type="molecule type" value="Genomic_DNA"/>
</dbReference>
<dbReference type="Pfam" id="PF00931">
    <property type="entry name" value="NB-ARC"/>
    <property type="match status" value="1"/>
</dbReference>
<dbReference type="InterPro" id="IPR027417">
    <property type="entry name" value="P-loop_NTPase"/>
</dbReference>
<feature type="region of interest" description="Disordered" evidence="1">
    <location>
        <begin position="682"/>
        <end position="701"/>
    </location>
</feature>
<dbReference type="Pfam" id="PF13424">
    <property type="entry name" value="TPR_12"/>
    <property type="match status" value="2"/>
</dbReference>
<sequence>MAQMVSTSFGPRNQGFQVGPNYGSINTEFHLPPERPESPPAPFAIIPFSRDPDFVNRGDILDQIDQRCSEPAARVALVGLGGVGKSQLAIEYAHRIAAGQPDTWVFWVHAGTQARVEEGFRTIADAVKLPGRNQPKANIRQLVYGWLCNERNGRWILVLDSADDAGVLYGPTGDDICNDRPFATYLPQSQNGSVMITTRDKDLAFRLTGRRHNMIEVGPMAQIDALTLLEKKLGLFPDTDVAADLLREGERKRSRLLEHDAGDLRRDGGASNAILTTWQISFKHVRSKRRSAADLLSLMSFFDRQGIPIWVLSRYGFFTRPTRARFSCIANSYIDDGTDNDIDGGFEDDIAMLRDYCLIAVDEAGDEFEMHGLVQLSTRRWLEAFGQQETFKQQYIERMAASFPTGEYENWATCRGLFAHVQVVLGYRPSGEMIETWAELLYNGGWYAWSQGRYDIAEPMLRKAEEACGKMLGKESLATLSCMSMFARVLNAQGRWEEAEKRFVQVMETFKTEFGVDHPCTLGIMGDLAATFLYQDRLEEAKKLLEQVLEASRIKLGVDHLDTLKSMANLATIYGKQYRWEEAEKLEVQVLEASKIKLGVDHPDTLRSMANLASTFLKQGRWEDAETLFVPVMETFKAKLGADHPDTLTSMANLAFIWKDQGRDTDALALMEACAKAQQRVLGPDHRDTRSSSAIVAKWRS</sequence>
<keyword evidence="4" id="KW-1185">Reference proteome</keyword>
<protein>
    <submittedName>
        <fullName evidence="3">TPR-like protein</fullName>
    </submittedName>
</protein>
<comment type="caution">
    <text evidence="3">The sequence shown here is derived from an EMBL/GenBank/DDBJ whole genome shotgun (WGS) entry which is preliminary data.</text>
</comment>
<evidence type="ECO:0000313" key="3">
    <source>
        <dbReference type="EMBL" id="KAK4119841.1"/>
    </source>
</evidence>
<dbReference type="InterPro" id="IPR011990">
    <property type="entry name" value="TPR-like_helical_dom_sf"/>
</dbReference>
<gene>
    <name evidence="3" type="ORF">N657DRAFT_603916</name>
</gene>
<dbReference type="GeneID" id="87826928"/>
<dbReference type="PRINTS" id="PR00381">
    <property type="entry name" value="KINESINLIGHT"/>
</dbReference>
<dbReference type="PANTHER" id="PTHR46082:SF6">
    <property type="entry name" value="AAA+ ATPASE DOMAIN-CONTAINING PROTEIN-RELATED"/>
    <property type="match status" value="1"/>
</dbReference>
<feature type="non-terminal residue" evidence="3">
    <location>
        <position position="701"/>
    </location>
</feature>
<dbReference type="RefSeq" id="XP_062643614.1">
    <property type="nucleotide sequence ID" value="XM_062790158.1"/>
</dbReference>
<evidence type="ECO:0000256" key="1">
    <source>
        <dbReference type="SAM" id="MobiDB-lite"/>
    </source>
</evidence>
<dbReference type="PANTHER" id="PTHR46082">
    <property type="entry name" value="ATP/GTP-BINDING PROTEIN-RELATED"/>
    <property type="match status" value="1"/>
</dbReference>
<reference evidence="3" key="2">
    <citation type="submission" date="2023-05" db="EMBL/GenBank/DDBJ databases">
        <authorList>
            <consortium name="Lawrence Berkeley National Laboratory"/>
            <person name="Steindorff A."/>
            <person name="Hensen N."/>
            <person name="Bonometti L."/>
            <person name="Westerberg I."/>
            <person name="Brannstrom I.O."/>
            <person name="Guillou S."/>
            <person name="Cros-Aarteil S."/>
            <person name="Calhoun S."/>
            <person name="Haridas S."/>
            <person name="Kuo A."/>
            <person name="Mondo S."/>
            <person name="Pangilinan J."/>
            <person name="Riley R."/>
            <person name="Labutti K."/>
            <person name="Andreopoulos B."/>
            <person name="Lipzen A."/>
            <person name="Chen C."/>
            <person name="Yanf M."/>
            <person name="Daum C."/>
            <person name="Ng V."/>
            <person name="Clum A."/>
            <person name="Ohm R."/>
            <person name="Martin F."/>
            <person name="Silar P."/>
            <person name="Natvig D."/>
            <person name="Lalanne C."/>
            <person name="Gautier V."/>
            <person name="Ament-Velasquez S.L."/>
            <person name="Kruys A."/>
            <person name="Hutchinson M.I."/>
            <person name="Powell A.J."/>
            <person name="Barry K."/>
            <person name="Miller A.N."/>
            <person name="Grigoriev I.V."/>
            <person name="Debuchy R."/>
            <person name="Gladieux P."/>
            <person name="Thoren M.H."/>
            <person name="Johannesson H."/>
        </authorList>
    </citation>
    <scope>NUCLEOTIDE SEQUENCE</scope>
    <source>
        <strain evidence="3">CBS 731.68</strain>
    </source>
</reference>
<evidence type="ECO:0000313" key="4">
    <source>
        <dbReference type="Proteomes" id="UP001302602"/>
    </source>
</evidence>
<dbReference type="SUPFAM" id="SSF48452">
    <property type="entry name" value="TPR-like"/>
    <property type="match status" value="1"/>
</dbReference>
<feature type="domain" description="NB-ARC" evidence="2">
    <location>
        <begin position="70"/>
        <end position="232"/>
    </location>
</feature>
<evidence type="ECO:0000259" key="2">
    <source>
        <dbReference type="Pfam" id="PF00931"/>
    </source>
</evidence>
<name>A0AAN6YZG5_9PEZI</name>
<reference evidence="3" key="1">
    <citation type="journal article" date="2023" name="Mol. Phylogenet. Evol.">
        <title>Genome-scale phylogeny and comparative genomics of the fungal order Sordariales.</title>
        <authorList>
            <person name="Hensen N."/>
            <person name="Bonometti L."/>
            <person name="Westerberg I."/>
            <person name="Brannstrom I.O."/>
            <person name="Guillou S."/>
            <person name="Cros-Aarteil S."/>
            <person name="Calhoun S."/>
            <person name="Haridas S."/>
            <person name="Kuo A."/>
            <person name="Mondo S."/>
            <person name="Pangilinan J."/>
            <person name="Riley R."/>
            <person name="LaButti K."/>
            <person name="Andreopoulos B."/>
            <person name="Lipzen A."/>
            <person name="Chen C."/>
            <person name="Yan M."/>
            <person name="Daum C."/>
            <person name="Ng V."/>
            <person name="Clum A."/>
            <person name="Steindorff A."/>
            <person name="Ohm R.A."/>
            <person name="Martin F."/>
            <person name="Silar P."/>
            <person name="Natvig D.O."/>
            <person name="Lalanne C."/>
            <person name="Gautier V."/>
            <person name="Ament-Velasquez S.L."/>
            <person name="Kruys A."/>
            <person name="Hutchinson M.I."/>
            <person name="Powell A.J."/>
            <person name="Barry K."/>
            <person name="Miller A.N."/>
            <person name="Grigoriev I.V."/>
            <person name="Debuchy R."/>
            <person name="Gladieux P."/>
            <person name="Hiltunen Thoren M."/>
            <person name="Johannesson H."/>
        </authorList>
    </citation>
    <scope>NUCLEOTIDE SEQUENCE</scope>
    <source>
        <strain evidence="3">CBS 731.68</strain>
    </source>
</reference>
<proteinExistence type="predicted"/>
<accession>A0AAN6YZG5</accession>
<organism evidence="3 4">
    <name type="scientific">Parathielavia appendiculata</name>
    <dbReference type="NCBI Taxonomy" id="2587402"/>
    <lineage>
        <taxon>Eukaryota</taxon>
        <taxon>Fungi</taxon>
        <taxon>Dikarya</taxon>
        <taxon>Ascomycota</taxon>
        <taxon>Pezizomycotina</taxon>
        <taxon>Sordariomycetes</taxon>
        <taxon>Sordariomycetidae</taxon>
        <taxon>Sordariales</taxon>
        <taxon>Chaetomiaceae</taxon>
        <taxon>Parathielavia</taxon>
    </lineage>
</organism>
<dbReference type="GO" id="GO:0043531">
    <property type="term" value="F:ADP binding"/>
    <property type="evidence" value="ECO:0007669"/>
    <property type="project" value="InterPro"/>
</dbReference>
<dbReference type="Gene3D" id="1.25.40.10">
    <property type="entry name" value="Tetratricopeptide repeat domain"/>
    <property type="match status" value="2"/>
</dbReference>
<dbReference type="Pfam" id="PF13374">
    <property type="entry name" value="TPR_10"/>
    <property type="match status" value="1"/>
</dbReference>
<dbReference type="SUPFAM" id="SSF52540">
    <property type="entry name" value="P-loop containing nucleoside triphosphate hydrolases"/>
    <property type="match status" value="1"/>
</dbReference>